<evidence type="ECO:0000313" key="2">
    <source>
        <dbReference type="EMBL" id="MBB3808656.1"/>
    </source>
</evidence>
<keyword evidence="1" id="KW-1133">Transmembrane helix</keyword>
<keyword evidence="1" id="KW-0472">Membrane</keyword>
<gene>
    <name evidence="2" type="ORF">FHS81_000710</name>
</gene>
<comment type="caution">
    <text evidence="2">The sequence shown here is derived from an EMBL/GenBank/DDBJ whole genome shotgun (WGS) entry which is preliminary data.</text>
</comment>
<organism evidence="2 3">
    <name type="scientific">Pseudochelatococcus contaminans</name>
    <dbReference type="NCBI Taxonomy" id="1538103"/>
    <lineage>
        <taxon>Bacteria</taxon>
        <taxon>Pseudomonadati</taxon>
        <taxon>Pseudomonadota</taxon>
        <taxon>Alphaproteobacteria</taxon>
        <taxon>Hyphomicrobiales</taxon>
        <taxon>Chelatococcaceae</taxon>
        <taxon>Pseudochelatococcus</taxon>
    </lineage>
</organism>
<sequence length="60" mass="7100">MSIRTVSRRERARRRRHLEEVAAWIILPVIVIITWVVGSQVYKEFEEPISSFMQSMNAEP</sequence>
<feature type="transmembrane region" description="Helical" evidence="1">
    <location>
        <begin position="21"/>
        <end position="42"/>
    </location>
</feature>
<protein>
    <submittedName>
        <fullName evidence="2">Multisubunit Na+/H+ antiporter MnhB subunit</fullName>
    </submittedName>
</protein>
<reference evidence="2 3" key="1">
    <citation type="submission" date="2020-08" db="EMBL/GenBank/DDBJ databases">
        <title>Genomic Encyclopedia of Type Strains, Phase IV (KMG-IV): sequencing the most valuable type-strain genomes for metagenomic binning, comparative biology and taxonomic classification.</title>
        <authorList>
            <person name="Goeker M."/>
        </authorList>
    </citation>
    <scope>NUCLEOTIDE SEQUENCE [LARGE SCALE GENOMIC DNA]</scope>
    <source>
        <strain evidence="2 3">DSM 28760</strain>
    </source>
</reference>
<keyword evidence="3" id="KW-1185">Reference proteome</keyword>
<name>A0A7W6EFB2_9HYPH</name>
<evidence type="ECO:0000313" key="3">
    <source>
        <dbReference type="Proteomes" id="UP000537592"/>
    </source>
</evidence>
<dbReference type="AlphaFoldDB" id="A0A7W6EFB2"/>
<keyword evidence="1" id="KW-0812">Transmembrane</keyword>
<evidence type="ECO:0000256" key="1">
    <source>
        <dbReference type="SAM" id="Phobius"/>
    </source>
</evidence>
<dbReference type="EMBL" id="JACICC010000001">
    <property type="protein sequence ID" value="MBB3808656.1"/>
    <property type="molecule type" value="Genomic_DNA"/>
</dbReference>
<dbReference type="RefSeq" id="WP_183750624.1">
    <property type="nucleotide sequence ID" value="NZ_JACICC010000001.1"/>
</dbReference>
<proteinExistence type="predicted"/>
<dbReference type="Proteomes" id="UP000537592">
    <property type="component" value="Unassembled WGS sequence"/>
</dbReference>
<accession>A0A7W6EFB2</accession>